<sequence>MRADNPGSLSYGQNRTVAADHWPQWDKARFADNVSQFMLEYLNTAFTPEECAKCALGQPADLDAAQYTIDGRDSDSESDSDSEDSDSESASDSDSESDDSAASDDDRPRKKRKISSKGEEREVCPPPPARRSEATAGLERNCSSATGGDSPPPTQQVPTSTSSLPPSSSAAGSSPAVTVPATVLPPPQFASEAPAASQFASDMPQWVVLPEKERLQNVARNKLMFQQLKENFAPTEEPLREELRGLMKKARGGGRGGRRAAQASAGPARRSSRHTQHAQPAGREVDSGGVDDSLERIGSNMDGSPHGGEERGEGGDGGDAAASLSSSRTEGNDGASAGGAPPLSQAAQAAIGPQERMPPTSQLPPSTTFLPCPPHAPKWFCDAFALMTAEELGCHYSALIAAWTRMEEASRFEQGPTRHSTNSAARGCPKKAIFDGGQNLGDHLFWSGKGSL</sequence>
<feature type="region of interest" description="Disordered" evidence="1">
    <location>
        <begin position="65"/>
        <end position="200"/>
    </location>
</feature>
<organism evidence="2 3">
    <name type="scientific">Favolaschia claudopus</name>
    <dbReference type="NCBI Taxonomy" id="2862362"/>
    <lineage>
        <taxon>Eukaryota</taxon>
        <taxon>Fungi</taxon>
        <taxon>Dikarya</taxon>
        <taxon>Basidiomycota</taxon>
        <taxon>Agaricomycotina</taxon>
        <taxon>Agaricomycetes</taxon>
        <taxon>Agaricomycetidae</taxon>
        <taxon>Agaricales</taxon>
        <taxon>Marasmiineae</taxon>
        <taxon>Mycenaceae</taxon>
        <taxon>Favolaschia</taxon>
    </lineage>
</organism>
<feature type="compositionally biased region" description="Low complexity" evidence="1">
    <location>
        <begin position="156"/>
        <end position="182"/>
    </location>
</feature>
<comment type="caution">
    <text evidence="2">The sequence shown here is derived from an EMBL/GenBank/DDBJ whole genome shotgun (WGS) entry which is preliminary data.</text>
</comment>
<accession>A0AAW0BL90</accession>
<feature type="region of interest" description="Disordered" evidence="1">
    <location>
        <begin position="233"/>
        <end position="369"/>
    </location>
</feature>
<dbReference type="Proteomes" id="UP001362999">
    <property type="component" value="Unassembled WGS sequence"/>
</dbReference>
<feature type="compositionally biased region" description="Polar residues" evidence="1">
    <location>
        <begin position="359"/>
        <end position="369"/>
    </location>
</feature>
<keyword evidence="3" id="KW-1185">Reference proteome</keyword>
<gene>
    <name evidence="2" type="ORF">R3P38DRAFT_3191492</name>
</gene>
<name>A0AAW0BL90_9AGAR</name>
<dbReference type="EMBL" id="JAWWNJ010000030">
    <property type="protein sequence ID" value="KAK7027163.1"/>
    <property type="molecule type" value="Genomic_DNA"/>
</dbReference>
<feature type="compositionally biased region" description="Acidic residues" evidence="1">
    <location>
        <begin position="76"/>
        <end position="103"/>
    </location>
</feature>
<evidence type="ECO:0000313" key="2">
    <source>
        <dbReference type="EMBL" id="KAK7027163.1"/>
    </source>
</evidence>
<feature type="compositionally biased region" description="Low complexity" evidence="1">
    <location>
        <begin position="259"/>
        <end position="269"/>
    </location>
</feature>
<reference evidence="2 3" key="1">
    <citation type="journal article" date="2024" name="J Genomics">
        <title>Draft genome sequencing and assembly of Favolaschia claudopus CIRM-BRFM 2984 isolated from oak limbs.</title>
        <authorList>
            <person name="Navarro D."/>
            <person name="Drula E."/>
            <person name="Chaduli D."/>
            <person name="Cazenave R."/>
            <person name="Ahrendt S."/>
            <person name="Wang J."/>
            <person name="Lipzen A."/>
            <person name="Daum C."/>
            <person name="Barry K."/>
            <person name="Grigoriev I.V."/>
            <person name="Favel A."/>
            <person name="Rosso M.N."/>
            <person name="Martin F."/>
        </authorList>
    </citation>
    <scope>NUCLEOTIDE SEQUENCE [LARGE SCALE GENOMIC DNA]</scope>
    <source>
        <strain evidence="2 3">CIRM-BRFM 2984</strain>
    </source>
</reference>
<dbReference type="AlphaFoldDB" id="A0AAW0BL90"/>
<evidence type="ECO:0000256" key="1">
    <source>
        <dbReference type="SAM" id="MobiDB-lite"/>
    </source>
</evidence>
<evidence type="ECO:0000313" key="3">
    <source>
        <dbReference type="Proteomes" id="UP001362999"/>
    </source>
</evidence>
<feature type="compositionally biased region" description="Basic residues" evidence="1">
    <location>
        <begin position="246"/>
        <end position="258"/>
    </location>
</feature>
<protein>
    <submittedName>
        <fullName evidence="2">Uncharacterized protein</fullName>
    </submittedName>
</protein>
<proteinExistence type="predicted"/>